<feature type="region of interest" description="Disordered" evidence="1">
    <location>
        <begin position="111"/>
        <end position="133"/>
    </location>
</feature>
<evidence type="ECO:0000256" key="1">
    <source>
        <dbReference type="SAM" id="MobiDB-lite"/>
    </source>
</evidence>
<evidence type="ECO:0000313" key="3">
    <source>
        <dbReference type="EMBL" id="OBZ85638.1"/>
    </source>
</evidence>
<keyword evidence="4" id="KW-1185">Reference proteome</keyword>
<organism evidence="3 4">
    <name type="scientific">Choanephora cucurbitarum</name>
    <dbReference type="NCBI Taxonomy" id="101091"/>
    <lineage>
        <taxon>Eukaryota</taxon>
        <taxon>Fungi</taxon>
        <taxon>Fungi incertae sedis</taxon>
        <taxon>Mucoromycota</taxon>
        <taxon>Mucoromycotina</taxon>
        <taxon>Mucoromycetes</taxon>
        <taxon>Mucorales</taxon>
        <taxon>Mucorineae</taxon>
        <taxon>Choanephoraceae</taxon>
        <taxon>Choanephoroideae</taxon>
        <taxon>Choanephora</taxon>
    </lineage>
</organism>
<sequence>MLKLASCSFILSILCLSVINADPSIERVNEGIYCKLQNGTLLSEQATRQLLEGLGQLYNFEIDEDNHDNHEDISNRVTLEFREHGRLVNSDMFDNYCEAVDYYLSKPEELVQPEESVQAEEPVQADKLAQEAS</sequence>
<dbReference type="InParanoid" id="A0A1C7N9M3"/>
<feature type="chain" id="PRO_5008889560" evidence="2">
    <location>
        <begin position="22"/>
        <end position="133"/>
    </location>
</feature>
<reference evidence="3 4" key="1">
    <citation type="submission" date="2016-03" db="EMBL/GenBank/DDBJ databases">
        <title>Choanephora cucurbitarum.</title>
        <authorList>
            <person name="Min B."/>
            <person name="Park H."/>
            <person name="Park J.-H."/>
            <person name="Shin H.-D."/>
            <person name="Choi I.-G."/>
        </authorList>
    </citation>
    <scope>NUCLEOTIDE SEQUENCE [LARGE SCALE GENOMIC DNA]</scope>
    <source>
        <strain evidence="3 4">KUS-F28377</strain>
    </source>
</reference>
<protein>
    <submittedName>
        <fullName evidence="3">Uncharacterized protein</fullName>
    </submittedName>
</protein>
<dbReference type="EMBL" id="LUGH01000375">
    <property type="protein sequence ID" value="OBZ85638.1"/>
    <property type="molecule type" value="Genomic_DNA"/>
</dbReference>
<accession>A0A1C7N9M3</accession>
<keyword evidence="2" id="KW-0732">Signal</keyword>
<gene>
    <name evidence="3" type="ORF">A0J61_06312</name>
</gene>
<feature type="signal peptide" evidence="2">
    <location>
        <begin position="1"/>
        <end position="21"/>
    </location>
</feature>
<comment type="caution">
    <text evidence="3">The sequence shown here is derived from an EMBL/GenBank/DDBJ whole genome shotgun (WGS) entry which is preliminary data.</text>
</comment>
<dbReference type="Proteomes" id="UP000093000">
    <property type="component" value="Unassembled WGS sequence"/>
</dbReference>
<proteinExistence type="predicted"/>
<name>A0A1C7N9M3_9FUNG</name>
<dbReference type="AlphaFoldDB" id="A0A1C7N9M3"/>
<evidence type="ECO:0000313" key="4">
    <source>
        <dbReference type="Proteomes" id="UP000093000"/>
    </source>
</evidence>
<evidence type="ECO:0000256" key="2">
    <source>
        <dbReference type="SAM" id="SignalP"/>
    </source>
</evidence>